<organism evidence="2 3">
    <name type="scientific">Cryomorpha ignava</name>
    <dbReference type="NCBI Taxonomy" id="101383"/>
    <lineage>
        <taxon>Bacteria</taxon>
        <taxon>Pseudomonadati</taxon>
        <taxon>Bacteroidota</taxon>
        <taxon>Flavobacteriia</taxon>
        <taxon>Flavobacteriales</taxon>
        <taxon>Cryomorphaceae</taxon>
        <taxon>Cryomorpha</taxon>
    </lineage>
</organism>
<evidence type="ECO:0000313" key="3">
    <source>
        <dbReference type="Proteomes" id="UP000486602"/>
    </source>
</evidence>
<feature type="chain" id="PRO_5029859276" evidence="1">
    <location>
        <begin position="30"/>
        <end position="359"/>
    </location>
</feature>
<gene>
    <name evidence="2" type="ORF">G3O08_12975</name>
</gene>
<keyword evidence="1" id="KW-0732">Signal</keyword>
<keyword evidence="3" id="KW-1185">Reference proteome</keyword>
<sequence length="359" mass="40683">MNYFTMRFPRFLKAVIFTGLMASVHFLGAQSLEGGYAPNGSIDFDSLYIESYPELITTRVYLSQKATSLALTDNQESTDLDYQPNTSLNFGIGATVKSFTLNLAYGFRILNPDEGQGKTRYLDLQSHVYTRKLVIDFFGQFYKGMYLENTLTLNQNYRDPYYVRPDIYVQIFGLSGLYVFNNKKFSYRSSLIQNERQLKSSGSFLAGAEAYYGLVNADSALVPSFIDDSVFVEMKGYEKIGFLKAGPTIGYAYNLVIAKKFFAMASLTVNYGMGYNTAYHPDKGTRTDFQGDFGAFARFAFGYNDNNWYLGLSIVYNNITTSTDSRLLNADYGISNIRLNFVKRFKPGPKLLPWFNKVP</sequence>
<evidence type="ECO:0000256" key="1">
    <source>
        <dbReference type="SAM" id="SignalP"/>
    </source>
</evidence>
<reference evidence="2 3" key="1">
    <citation type="submission" date="2020-02" db="EMBL/GenBank/DDBJ databases">
        <title>Out from the shadows clarifying the taxonomy of the family Cryomorphaceae and related taxa by utilizing the GTDB taxonomic framework.</title>
        <authorList>
            <person name="Bowman J.P."/>
        </authorList>
    </citation>
    <scope>NUCLEOTIDE SEQUENCE [LARGE SCALE GENOMIC DNA]</scope>
    <source>
        <strain evidence="2 3">QSSC 1-22</strain>
    </source>
</reference>
<dbReference type="RefSeq" id="WP_163285809.1">
    <property type="nucleotide sequence ID" value="NZ_JAAGVY010000025.1"/>
</dbReference>
<dbReference type="Proteomes" id="UP000486602">
    <property type="component" value="Unassembled WGS sequence"/>
</dbReference>
<proteinExistence type="predicted"/>
<protein>
    <submittedName>
        <fullName evidence="2">DUF4421 domain-containing protein</fullName>
    </submittedName>
</protein>
<feature type="signal peptide" evidence="1">
    <location>
        <begin position="1"/>
        <end position="29"/>
    </location>
</feature>
<accession>A0A7K3WRW9</accession>
<name>A0A7K3WRW9_9FLAO</name>
<evidence type="ECO:0000313" key="2">
    <source>
        <dbReference type="EMBL" id="NEN24417.1"/>
    </source>
</evidence>
<dbReference type="InterPro" id="IPR025535">
    <property type="entry name" value="DUF4421"/>
</dbReference>
<dbReference type="AlphaFoldDB" id="A0A7K3WRW9"/>
<dbReference type="Pfam" id="PF14391">
    <property type="entry name" value="DUF4421"/>
    <property type="match status" value="1"/>
</dbReference>
<comment type="caution">
    <text evidence="2">The sequence shown here is derived from an EMBL/GenBank/DDBJ whole genome shotgun (WGS) entry which is preliminary data.</text>
</comment>
<dbReference type="EMBL" id="JAAGVY010000025">
    <property type="protein sequence ID" value="NEN24417.1"/>
    <property type="molecule type" value="Genomic_DNA"/>
</dbReference>